<dbReference type="EMBL" id="CP020921">
    <property type="protein sequence ID" value="AWB09594.1"/>
    <property type="molecule type" value="Genomic_DNA"/>
</dbReference>
<sequence>MLFKVKRGSSPVSPDTILSHKNEFSGTLKGDGNVRIDSLFDGEITIDGELFVGQDGKVNANVKAKKVSVFGEIRGNIEAIEGLIIHNSGKVYGDVKVGVLFVDEGAILEGKSEMLRP</sequence>
<accession>A0A2R4VYQ5</accession>
<dbReference type="InterPro" id="IPR007607">
    <property type="entry name" value="BacA/B"/>
</dbReference>
<dbReference type="PANTHER" id="PTHR35024:SF4">
    <property type="entry name" value="POLYMER-FORMING CYTOSKELETAL PROTEIN"/>
    <property type="match status" value="1"/>
</dbReference>
<evidence type="ECO:0000313" key="3">
    <source>
        <dbReference type="Proteomes" id="UP000244792"/>
    </source>
</evidence>
<comment type="similarity">
    <text evidence="1">Belongs to the bactofilin family.</text>
</comment>
<proteinExistence type="inferred from homology"/>
<protein>
    <submittedName>
        <fullName evidence="2">Protein CcmA, bactofilin family</fullName>
    </submittedName>
</protein>
<dbReference type="Pfam" id="PF04519">
    <property type="entry name" value="Bactofilin"/>
    <property type="match status" value="1"/>
</dbReference>
<gene>
    <name evidence="2" type="ORF">TDSAC_0208</name>
</gene>
<name>A0A2R4VYQ5_THEAF</name>
<dbReference type="RefSeq" id="WP_108308091.1">
    <property type="nucleotide sequence ID" value="NZ_CP020921.1"/>
</dbReference>
<dbReference type="Proteomes" id="UP000244792">
    <property type="component" value="Chromosome"/>
</dbReference>
<dbReference type="AlphaFoldDB" id="A0A2R4VYQ5"/>
<dbReference type="PANTHER" id="PTHR35024">
    <property type="entry name" value="HYPOTHETICAL CYTOSOLIC PROTEIN"/>
    <property type="match status" value="1"/>
</dbReference>
<evidence type="ECO:0000256" key="1">
    <source>
        <dbReference type="ARBA" id="ARBA00044755"/>
    </source>
</evidence>
<organism evidence="2 3">
    <name type="scientific">Thermodesulfobium acidiphilum</name>
    <dbReference type="NCBI Taxonomy" id="1794699"/>
    <lineage>
        <taxon>Bacteria</taxon>
        <taxon>Pseudomonadati</taxon>
        <taxon>Thermodesulfobiota</taxon>
        <taxon>Thermodesulfobiia</taxon>
        <taxon>Thermodesulfobiales</taxon>
        <taxon>Thermodesulfobiaceae</taxon>
        <taxon>Thermodesulfobium</taxon>
    </lineage>
</organism>
<dbReference type="KEGG" id="taci:TDSAC_0208"/>
<keyword evidence="3" id="KW-1185">Reference proteome</keyword>
<reference evidence="2 3" key="1">
    <citation type="submission" date="2017-04" db="EMBL/GenBank/DDBJ databases">
        <title>Genomic insights into metabolism of Thermodesulfobium acidiphilum.</title>
        <authorList>
            <person name="Toshchakov S.V."/>
            <person name="Frolov E.N."/>
            <person name="Kublanov I.V."/>
            <person name="Samarov N.I."/>
            <person name="Novikov A."/>
            <person name="Lebedinsky A.V."/>
            <person name="Bonch-Osmolovskaya E.A."/>
            <person name="Chernyh N.A."/>
        </authorList>
    </citation>
    <scope>NUCLEOTIDE SEQUENCE [LARGE SCALE GENOMIC DNA]</scope>
    <source>
        <strain evidence="2 3">3127-1</strain>
    </source>
</reference>
<evidence type="ECO:0000313" key="2">
    <source>
        <dbReference type="EMBL" id="AWB09594.1"/>
    </source>
</evidence>
<dbReference type="OrthoDB" id="9802488at2"/>